<feature type="transmembrane region" description="Helical" evidence="1">
    <location>
        <begin position="73"/>
        <end position="93"/>
    </location>
</feature>
<accession>A0AAJ5ZAL9</accession>
<dbReference type="Proteomes" id="UP001218423">
    <property type="component" value="Plasmid pAC1520"/>
</dbReference>
<proteinExistence type="predicted"/>
<keyword evidence="1" id="KW-1133">Transmembrane helix</keyword>
<reference evidence="2" key="1">
    <citation type="submission" date="2023-03" db="EMBL/GenBank/DDBJ databases">
        <title>Aeromonas caviae strain AC1520.</title>
        <authorList>
            <person name="Xie T."/>
            <person name="Zhang Q."/>
            <person name="Deng J."/>
            <person name="Li X."/>
        </authorList>
    </citation>
    <scope>NUCLEOTIDE SEQUENCE</scope>
    <source>
        <strain evidence="2">AC1520</strain>
        <plasmid evidence="2">pAC1520</plasmid>
    </source>
</reference>
<sequence length="155" mass="17635">MLDEFCRKALQQIPARYRPALDSTQHSPSSRYDTTPGLLLMASITLLFNGLWLAALFQLATMELWLVDQDHQLPFSLLVPMMAIYLLATGFISHKMTRIFRERESKKHARAAAIYLRAARASVLSKVQLMQRIGKLDANGVNYANAFIELHFPDL</sequence>
<name>A0AAJ5ZAL9_AERCA</name>
<organism evidence="2 3">
    <name type="scientific">Aeromonas caviae</name>
    <name type="common">Aeromonas punctata</name>
    <dbReference type="NCBI Taxonomy" id="648"/>
    <lineage>
        <taxon>Bacteria</taxon>
        <taxon>Pseudomonadati</taxon>
        <taxon>Pseudomonadota</taxon>
        <taxon>Gammaproteobacteria</taxon>
        <taxon>Aeromonadales</taxon>
        <taxon>Aeromonadaceae</taxon>
        <taxon>Aeromonas</taxon>
    </lineage>
</organism>
<keyword evidence="1" id="KW-0812">Transmembrane</keyword>
<keyword evidence="1" id="KW-0472">Membrane</keyword>
<evidence type="ECO:0000313" key="2">
    <source>
        <dbReference type="EMBL" id="WFG00124.1"/>
    </source>
</evidence>
<dbReference type="EMBL" id="CP120943">
    <property type="protein sequence ID" value="WFG00124.1"/>
    <property type="molecule type" value="Genomic_DNA"/>
</dbReference>
<dbReference type="AlphaFoldDB" id="A0AAJ5ZAL9"/>
<evidence type="ECO:0000313" key="3">
    <source>
        <dbReference type="Proteomes" id="UP001218423"/>
    </source>
</evidence>
<keyword evidence="2" id="KW-0614">Plasmid</keyword>
<geneLocation type="plasmid" evidence="2 3">
    <name>pAC1520</name>
</geneLocation>
<gene>
    <name evidence="2" type="ORF">P5S46_21750</name>
</gene>
<evidence type="ECO:0000256" key="1">
    <source>
        <dbReference type="SAM" id="Phobius"/>
    </source>
</evidence>
<feature type="transmembrane region" description="Helical" evidence="1">
    <location>
        <begin position="38"/>
        <end position="61"/>
    </location>
</feature>
<protein>
    <submittedName>
        <fullName evidence="2">Uncharacterized protein</fullName>
    </submittedName>
</protein>
<dbReference type="RefSeq" id="WP_128341453.1">
    <property type="nucleotide sequence ID" value="NZ_CAWOMG010000111.1"/>
</dbReference>